<dbReference type="Pfam" id="PF00149">
    <property type="entry name" value="Metallophos"/>
    <property type="match status" value="1"/>
</dbReference>
<dbReference type="PIRSF" id="PIRSF000883">
    <property type="entry name" value="Pesterase_MJ0912"/>
    <property type="match status" value="1"/>
</dbReference>
<proteinExistence type="predicted"/>
<dbReference type="SUPFAM" id="SSF56300">
    <property type="entry name" value="Metallo-dependent phosphatases"/>
    <property type="match status" value="1"/>
</dbReference>
<evidence type="ECO:0000313" key="3">
    <source>
        <dbReference type="Proteomes" id="UP000555411"/>
    </source>
</evidence>
<keyword evidence="3" id="KW-1185">Reference proteome</keyword>
<sequence>MRIAILTDIHANREAFEAVLSDVAARKLDRIICLGDIVGYGPDPVWCVERVMRLVDEGAFCIKGNHDSAVGRSDEHLNVTALRAINWTRPLLSEDHKTFLAGLPMRHEEGELLCVHASANDPADWIYVTNESSAMGSFRVSEARVILVGHRHVPALYSCDMGGRVKGQRVVAGMAMPLIRSRRWLGVVGSVGQPRDGVAQANYAILDLAQNELSFRRVPYDVQRTVGKLRAAGLPESLAMRLNWGT</sequence>
<evidence type="ECO:0000259" key="1">
    <source>
        <dbReference type="Pfam" id="PF00149"/>
    </source>
</evidence>
<gene>
    <name evidence="2" type="ORF">H7F16_05905</name>
</gene>
<dbReference type="RefSeq" id="WP_185796667.1">
    <property type="nucleotide sequence ID" value="NZ_JACLQD010000002.1"/>
</dbReference>
<dbReference type="GO" id="GO:0016791">
    <property type="term" value="F:phosphatase activity"/>
    <property type="evidence" value="ECO:0007669"/>
    <property type="project" value="TreeGrafter"/>
</dbReference>
<accession>A0A842I6J7</accession>
<feature type="domain" description="Calcineurin-like phosphoesterase" evidence="1">
    <location>
        <begin position="1"/>
        <end position="154"/>
    </location>
</feature>
<dbReference type="InterPro" id="IPR050126">
    <property type="entry name" value="Ap4A_hydrolase"/>
</dbReference>
<organism evidence="2 3">
    <name type="scientific">Paragemmobacter straminiformis</name>
    <dbReference type="NCBI Taxonomy" id="2045119"/>
    <lineage>
        <taxon>Bacteria</taxon>
        <taxon>Pseudomonadati</taxon>
        <taxon>Pseudomonadota</taxon>
        <taxon>Alphaproteobacteria</taxon>
        <taxon>Rhodobacterales</taxon>
        <taxon>Paracoccaceae</taxon>
        <taxon>Paragemmobacter</taxon>
    </lineage>
</organism>
<evidence type="ECO:0000313" key="2">
    <source>
        <dbReference type="EMBL" id="MBC2835033.1"/>
    </source>
</evidence>
<protein>
    <submittedName>
        <fullName evidence="2">Metallophosphoesterase</fullName>
    </submittedName>
</protein>
<dbReference type="CDD" id="cd00838">
    <property type="entry name" value="MPP_superfamily"/>
    <property type="match status" value="1"/>
</dbReference>
<comment type="caution">
    <text evidence="2">The sequence shown here is derived from an EMBL/GenBank/DDBJ whole genome shotgun (WGS) entry which is preliminary data.</text>
</comment>
<dbReference type="InterPro" id="IPR029052">
    <property type="entry name" value="Metallo-depent_PP-like"/>
</dbReference>
<dbReference type="Gene3D" id="3.60.21.10">
    <property type="match status" value="1"/>
</dbReference>
<dbReference type="EMBL" id="JACLQD010000002">
    <property type="protein sequence ID" value="MBC2835033.1"/>
    <property type="molecule type" value="Genomic_DNA"/>
</dbReference>
<dbReference type="InterPro" id="IPR004843">
    <property type="entry name" value="Calcineurin-like_PHP"/>
</dbReference>
<dbReference type="PANTHER" id="PTHR42850:SF2">
    <property type="entry name" value="BLL5683 PROTEIN"/>
    <property type="match status" value="1"/>
</dbReference>
<dbReference type="InterPro" id="IPR011152">
    <property type="entry name" value="Pesterase_MJ0912"/>
</dbReference>
<dbReference type="Proteomes" id="UP000555411">
    <property type="component" value="Unassembled WGS sequence"/>
</dbReference>
<name>A0A842I6J7_9RHOB</name>
<reference evidence="2 3" key="1">
    <citation type="journal article" date="2017" name="Int. J. Syst. Evol. Microbiol.">
        <title>Gemmobacter straminiformis sp. nov., isolated from an artificial fountain.</title>
        <authorList>
            <person name="Kang J.Y."/>
            <person name="Kim M.J."/>
            <person name="Chun J."/>
            <person name="Son K.P."/>
            <person name="Jahng K.Y."/>
        </authorList>
    </citation>
    <scope>NUCLEOTIDE SEQUENCE [LARGE SCALE GENOMIC DNA]</scope>
    <source>
        <strain evidence="2 3">CAM-8</strain>
    </source>
</reference>
<dbReference type="GO" id="GO:0005737">
    <property type="term" value="C:cytoplasm"/>
    <property type="evidence" value="ECO:0007669"/>
    <property type="project" value="TreeGrafter"/>
</dbReference>
<dbReference type="AlphaFoldDB" id="A0A842I6J7"/>
<dbReference type="PANTHER" id="PTHR42850">
    <property type="entry name" value="METALLOPHOSPHOESTERASE"/>
    <property type="match status" value="1"/>
</dbReference>